<evidence type="ECO:0000256" key="8">
    <source>
        <dbReference type="ARBA" id="ARBA00023136"/>
    </source>
</evidence>
<protein>
    <recommendedName>
        <fullName evidence="11">CDP-diacylglycerol--glycerol-3-phosphate 3-phosphatidyltransferase</fullName>
        <ecNumber evidence="11">2.7.8.5</ecNumber>
    </recommendedName>
</protein>
<sequence>MAASTPSRWNVANIVTVGRIAFVPFFALALLVDGGDSIAWRLVATVLFVIAALTDKLDGYLARRHDLVTDLGALLDPIADKLLIGTALVILSAFGELPWWVTIVILVRELGITALRFALLRSSTTLPVSRGGKLKTVLQSVAIAIYLLPLSELPSWTHAVAAVVMGVAVTLTVVTGADYVRQSIRLRGTAPVG</sequence>
<evidence type="ECO:0000256" key="13">
    <source>
        <dbReference type="SAM" id="Phobius"/>
    </source>
</evidence>
<evidence type="ECO:0000256" key="11">
    <source>
        <dbReference type="NCBIfam" id="TIGR00560"/>
    </source>
</evidence>
<evidence type="ECO:0000313" key="14">
    <source>
        <dbReference type="EMBL" id="QTE30603.1"/>
    </source>
</evidence>
<keyword evidence="5 13" id="KW-0812">Transmembrane</keyword>
<dbReference type="PIRSF" id="PIRSF000847">
    <property type="entry name" value="Phos_ph_gly_syn"/>
    <property type="match status" value="1"/>
</dbReference>
<keyword evidence="15" id="KW-1185">Reference proteome</keyword>
<dbReference type="GO" id="GO:0046474">
    <property type="term" value="P:glycerophospholipid biosynthetic process"/>
    <property type="evidence" value="ECO:0007669"/>
    <property type="project" value="TreeGrafter"/>
</dbReference>
<feature type="transmembrane region" description="Helical" evidence="13">
    <location>
        <begin position="38"/>
        <end position="55"/>
    </location>
</feature>
<dbReference type="GO" id="GO:0008444">
    <property type="term" value="F:CDP-diacylglycerol-glycerol-3-phosphate 3-phosphatidyltransferase activity"/>
    <property type="evidence" value="ECO:0007669"/>
    <property type="project" value="UniProtKB-UniRule"/>
</dbReference>
<keyword evidence="8 13" id="KW-0472">Membrane</keyword>
<evidence type="ECO:0000256" key="5">
    <source>
        <dbReference type="ARBA" id="ARBA00022692"/>
    </source>
</evidence>
<comment type="similarity">
    <text evidence="2 12">Belongs to the CDP-alcohol phosphatidyltransferase class-I family.</text>
</comment>
<evidence type="ECO:0000256" key="1">
    <source>
        <dbReference type="ARBA" id="ARBA00004141"/>
    </source>
</evidence>
<keyword evidence="4 12" id="KW-0808">Transferase</keyword>
<dbReference type="UniPathway" id="UPA00085"/>
<keyword evidence="7" id="KW-0443">Lipid metabolism</keyword>
<keyword evidence="9" id="KW-0594">Phospholipid biosynthesis</keyword>
<dbReference type="InterPro" id="IPR004570">
    <property type="entry name" value="Phosphatidylglycerol_P_synth"/>
</dbReference>
<dbReference type="RefSeq" id="WP_227424953.1">
    <property type="nucleotide sequence ID" value="NZ_CP071868.1"/>
</dbReference>
<evidence type="ECO:0000256" key="3">
    <source>
        <dbReference type="ARBA" id="ARBA00022516"/>
    </source>
</evidence>
<proteinExistence type="inferred from homology"/>
<dbReference type="InterPro" id="IPR000462">
    <property type="entry name" value="CDP-OH_P_trans"/>
</dbReference>
<dbReference type="PROSITE" id="PS00379">
    <property type="entry name" value="CDP_ALCOHOL_P_TRANSF"/>
    <property type="match status" value="1"/>
</dbReference>
<feature type="transmembrane region" description="Helical" evidence="13">
    <location>
        <begin position="12"/>
        <end position="32"/>
    </location>
</feature>
<keyword evidence="10" id="KW-1208">Phospholipid metabolism</keyword>
<dbReference type="InterPro" id="IPR048254">
    <property type="entry name" value="CDP_ALCOHOL_P_TRANSF_CS"/>
</dbReference>
<keyword evidence="3" id="KW-0444">Lipid biosynthesis</keyword>
<dbReference type="NCBIfam" id="TIGR00560">
    <property type="entry name" value="pgsA"/>
    <property type="match status" value="1"/>
</dbReference>
<dbReference type="AlphaFoldDB" id="A0A8A4ZHZ5"/>
<evidence type="ECO:0000256" key="9">
    <source>
        <dbReference type="ARBA" id="ARBA00023209"/>
    </source>
</evidence>
<dbReference type="EC" id="2.7.8.5" evidence="11"/>
<dbReference type="Proteomes" id="UP000663937">
    <property type="component" value="Chromosome"/>
</dbReference>
<evidence type="ECO:0000256" key="2">
    <source>
        <dbReference type="ARBA" id="ARBA00010441"/>
    </source>
</evidence>
<reference evidence="14" key="1">
    <citation type="submission" date="2021-03" db="EMBL/GenBank/DDBJ databases">
        <title>Pengzhenrongella sicca gen. nov., sp. nov., a new member of suborder Micrococcineae isolated from High-Arctic tundra soil.</title>
        <authorList>
            <person name="Peng F."/>
        </authorList>
    </citation>
    <scope>NUCLEOTIDE SEQUENCE</scope>
    <source>
        <strain evidence="14">LRZ-2</strain>
    </source>
</reference>
<feature type="transmembrane region" description="Helical" evidence="13">
    <location>
        <begin position="156"/>
        <end position="177"/>
    </location>
</feature>
<evidence type="ECO:0000256" key="6">
    <source>
        <dbReference type="ARBA" id="ARBA00022989"/>
    </source>
</evidence>
<dbReference type="InterPro" id="IPR050324">
    <property type="entry name" value="CDP-alcohol_PTase-I"/>
</dbReference>
<dbReference type="Gene3D" id="1.20.120.1760">
    <property type="match status" value="1"/>
</dbReference>
<dbReference type="KEGG" id="psic:J4E96_06445"/>
<dbReference type="GO" id="GO:0016020">
    <property type="term" value="C:membrane"/>
    <property type="evidence" value="ECO:0007669"/>
    <property type="project" value="UniProtKB-SubCell"/>
</dbReference>
<gene>
    <name evidence="14" type="primary">pgsA</name>
    <name evidence="14" type="ORF">J4E96_06445</name>
</gene>
<dbReference type="PANTHER" id="PTHR14269:SF52">
    <property type="entry name" value="PHOSPHATIDYLGLYCEROPHOSPHATE SYNTHASE-RELATED"/>
    <property type="match status" value="1"/>
</dbReference>
<evidence type="ECO:0000256" key="4">
    <source>
        <dbReference type="ARBA" id="ARBA00022679"/>
    </source>
</evidence>
<dbReference type="InterPro" id="IPR043130">
    <property type="entry name" value="CDP-OH_PTrfase_TM_dom"/>
</dbReference>
<evidence type="ECO:0000256" key="7">
    <source>
        <dbReference type="ARBA" id="ARBA00023098"/>
    </source>
</evidence>
<name>A0A8A4ZHZ5_9MICO</name>
<organism evidence="14 15">
    <name type="scientific">Pengzhenrongella sicca</name>
    <dbReference type="NCBI Taxonomy" id="2819238"/>
    <lineage>
        <taxon>Bacteria</taxon>
        <taxon>Bacillati</taxon>
        <taxon>Actinomycetota</taxon>
        <taxon>Actinomycetes</taxon>
        <taxon>Micrococcales</taxon>
        <taxon>Pengzhenrongella</taxon>
    </lineage>
</organism>
<evidence type="ECO:0000256" key="12">
    <source>
        <dbReference type="RuleBase" id="RU003750"/>
    </source>
</evidence>
<dbReference type="EMBL" id="CP071868">
    <property type="protein sequence ID" value="QTE30603.1"/>
    <property type="molecule type" value="Genomic_DNA"/>
</dbReference>
<keyword evidence="6 13" id="KW-1133">Transmembrane helix</keyword>
<comment type="subcellular location">
    <subcellularLocation>
        <location evidence="1">Membrane</location>
        <topology evidence="1">Multi-pass membrane protein</topology>
    </subcellularLocation>
</comment>
<evidence type="ECO:0000313" key="15">
    <source>
        <dbReference type="Proteomes" id="UP000663937"/>
    </source>
</evidence>
<accession>A0A8A4ZHZ5</accession>
<dbReference type="PANTHER" id="PTHR14269">
    <property type="entry name" value="CDP-DIACYLGLYCEROL--GLYCEROL-3-PHOSPHATE 3-PHOSPHATIDYLTRANSFERASE-RELATED"/>
    <property type="match status" value="1"/>
</dbReference>
<evidence type="ECO:0000256" key="10">
    <source>
        <dbReference type="ARBA" id="ARBA00023264"/>
    </source>
</evidence>
<dbReference type="Pfam" id="PF01066">
    <property type="entry name" value="CDP-OH_P_transf"/>
    <property type="match status" value="1"/>
</dbReference>